<protein>
    <submittedName>
        <fullName evidence="1">Uncharacterized protein</fullName>
    </submittedName>
</protein>
<dbReference type="RefSeq" id="YP_009599295.1">
    <property type="nucleotide sequence ID" value="NC_041916.1"/>
</dbReference>
<keyword evidence="2" id="KW-1185">Reference proteome</keyword>
<proteinExistence type="predicted"/>
<evidence type="ECO:0000313" key="1">
    <source>
        <dbReference type="EMBL" id="BAW98217.1"/>
    </source>
</evidence>
<organism evidence="1 2">
    <name type="scientific">Vibrio phage pTD1</name>
    <dbReference type="NCBI Taxonomy" id="1938577"/>
    <lineage>
        <taxon>Viruses</taxon>
        <taxon>Duplodnaviria</taxon>
        <taxon>Heunggongvirae</taxon>
        <taxon>Uroviricota</taxon>
        <taxon>Caudoviricetes</taxon>
        <taxon>Chimalliviridae</taxon>
        <taxon>Gorgonvirinae</taxon>
        <taxon>Tidunavirus</taxon>
        <taxon>Tidunavirus pTD1</taxon>
    </lineage>
</organism>
<dbReference type="Proteomes" id="UP000221243">
    <property type="component" value="Segment"/>
</dbReference>
<dbReference type="EMBL" id="AP017972">
    <property type="protein sequence ID" value="BAW98217.1"/>
    <property type="molecule type" value="Genomic_DNA"/>
</dbReference>
<evidence type="ECO:0000313" key="2">
    <source>
        <dbReference type="Proteomes" id="UP000221243"/>
    </source>
</evidence>
<dbReference type="KEGG" id="vg:40075024"/>
<dbReference type="OrthoDB" id="29502at10239"/>
<reference evidence="1 2" key="1">
    <citation type="submission" date="2017-01" db="EMBL/GenBank/DDBJ databases">
        <title>Complete Genome Sequence of Vibrio Parahaemolyticus Bacteriophage pTD1.</title>
        <authorList>
            <person name="Midorikawa Y."/>
            <person name="Sano M."/>
        </authorList>
    </citation>
    <scope>NUCLEOTIDE SEQUENCE [LARGE SCALE GENOMIC DNA]</scope>
    <source>
        <strain evidence="1">PTD1</strain>
    </source>
</reference>
<dbReference type="GeneID" id="40075024"/>
<sequence>MDKHTELFLEQMAGFCEMVQHQIGHPSGFPAHMRAILSDARLPKEFQCMADENRVGFVNYGFNQGGALEWGEKTLPNDKEGWGTLIFDHASDGWSLGEEHVVLDLGWCKARRPYGRSGWLYLMNNLESRHTAPHSWMEPNAKLTNHLNQRIAGLLGILPGFFEEDAKNDHHAAVKAFKNSLNGTLNALKDRDQPPFLTRGKVDICYGWFDTLFDSEPEHASPLNRDAYFLTLSRGCWRVYVCVDRPIKVYRRVGSKWEEFNFEDIRVCKRKVMEDLMMVLDNSIDLKSTEVHPTVKSLKAVNIMRPDFGLFPITDFTVRVSDQTGTCISRAYEIFSKEIMPYPRLSELKKVTQQLGTQSNLKGDAAAKVFEGAVRVTSEHIKLFAADHGLKFEINEPHFVNIYLPDGEQVYPDFSANVNNIPVLVRILETLGGYKLKNLHTYEGDLAEKLTKLRANTDDRNTRLILTDVTGTVDHDRIMNLVERLCDKGTIVDKHLYSIFSNTNY</sequence>
<accession>A0A1Q2U2M0</accession>
<name>A0A1Q2U2M0_9CAUD</name>